<protein>
    <recommendedName>
        <fullName evidence="4">Secreted protein</fullName>
    </recommendedName>
</protein>
<dbReference type="Proteomes" id="UP001642487">
    <property type="component" value="Chromosome 7"/>
</dbReference>
<evidence type="ECO:0008006" key="4">
    <source>
        <dbReference type="Google" id="ProtNLM"/>
    </source>
</evidence>
<feature type="signal peptide" evidence="1">
    <location>
        <begin position="1"/>
        <end position="19"/>
    </location>
</feature>
<name>A0ABP0Z5E8_9ROSI</name>
<evidence type="ECO:0000256" key="1">
    <source>
        <dbReference type="SAM" id="SignalP"/>
    </source>
</evidence>
<accession>A0ABP0Z5E8</accession>
<organism evidence="2 3">
    <name type="scientific">Citrullus colocynthis</name>
    <name type="common">colocynth</name>
    <dbReference type="NCBI Taxonomy" id="252529"/>
    <lineage>
        <taxon>Eukaryota</taxon>
        <taxon>Viridiplantae</taxon>
        <taxon>Streptophyta</taxon>
        <taxon>Embryophyta</taxon>
        <taxon>Tracheophyta</taxon>
        <taxon>Spermatophyta</taxon>
        <taxon>Magnoliopsida</taxon>
        <taxon>eudicotyledons</taxon>
        <taxon>Gunneridae</taxon>
        <taxon>Pentapetalae</taxon>
        <taxon>rosids</taxon>
        <taxon>fabids</taxon>
        <taxon>Cucurbitales</taxon>
        <taxon>Cucurbitaceae</taxon>
        <taxon>Benincaseae</taxon>
        <taxon>Citrullus</taxon>
    </lineage>
</organism>
<dbReference type="EMBL" id="OZ021741">
    <property type="protein sequence ID" value="CAK9325867.1"/>
    <property type="molecule type" value="Genomic_DNA"/>
</dbReference>
<proteinExistence type="predicted"/>
<evidence type="ECO:0000313" key="3">
    <source>
        <dbReference type="Proteomes" id="UP001642487"/>
    </source>
</evidence>
<evidence type="ECO:0000313" key="2">
    <source>
        <dbReference type="EMBL" id="CAK9325867.1"/>
    </source>
</evidence>
<feature type="chain" id="PRO_5045203570" description="Secreted protein" evidence="1">
    <location>
        <begin position="20"/>
        <end position="74"/>
    </location>
</feature>
<sequence>MAWMVVVGVNVALLTKVSPEVMLVGLTLCATRGFDGVMCQTATRGDVSSELSVVSWIRQWCCWIAIFVDGCRGL</sequence>
<reference evidence="2 3" key="1">
    <citation type="submission" date="2024-03" db="EMBL/GenBank/DDBJ databases">
        <authorList>
            <person name="Gkanogiannis A."/>
            <person name="Becerra Lopez-Lavalle L."/>
        </authorList>
    </citation>
    <scope>NUCLEOTIDE SEQUENCE [LARGE SCALE GENOMIC DNA]</scope>
</reference>
<keyword evidence="1" id="KW-0732">Signal</keyword>
<gene>
    <name evidence="2" type="ORF">CITCOLO1_LOCUS18140</name>
</gene>
<keyword evidence="3" id="KW-1185">Reference proteome</keyword>